<gene>
    <name evidence="13" type="ORF">BV898_14856</name>
</gene>
<sequence length="662" mass="74106">MHLGVGLLVLITTLLLTDAAAKSDAPSFVVGKGTFLRDGKPFRYISGTSHYWRHHHSDWEDNFNKMRAAGLNAVSTYISWNLHEPEPEQYNFEGNLDIRRYFRLAQKYGLVVILRPGPFIDAEVDMGGLPYWLLRMNMTMKLRSSDPSYTQYVSRWYNKVLPYLKDLTYANGGPIITVQIENEYGSYPACDKVYQNLLKSLVLQNMGPDIVLYTTDGCLDYMMQCGKVDGALTTCDFGAGENAAGNFQTLRKFNVDGPLVNSEFYPGWIDHWGYTWNTVAYQDVVRTMADMWALNASFNIYPIRGGTNFGFVAGANLGNDFQPVTTTYDFDAPLTEAGDPTEKYYAIRNLIGTYWPLPPGPAPVPSAKGAYGKVQLSYAGSLFDNLKALRPEGPIRSAYPLSFEVLEHPYGFVLYRTVVQGRFRDPAKLSIAGIPGFTPGLRDRGIVFVDQKPVGILSRTEQISDMSLFIAPNQTLDILVHNEGRICYGTGINDLKGIVGNVTLDTVVLSDWAMYPLELPNFPDMNPAPLDFDLREKISDIQNRISGFYSGQFSVNQVLDTFLQVSGWQNGYAFINGNNLGRYWPVQGPQQTLFVPAAYLHEGTDNVVELFELEAAPCSLDWTCVVEFVQVPVLNATVPIYPGANEFRKRAKQPWRAKSKQG</sequence>
<name>A0A9X6NAA4_HYPEX</name>
<evidence type="ECO:0000259" key="11">
    <source>
        <dbReference type="Pfam" id="PF21317"/>
    </source>
</evidence>
<dbReference type="InterPro" id="IPR008979">
    <property type="entry name" value="Galactose-bd-like_sf"/>
</dbReference>
<dbReference type="OrthoDB" id="1657402at2759"/>
<dbReference type="InterPro" id="IPR017853">
    <property type="entry name" value="GH"/>
</dbReference>
<dbReference type="InterPro" id="IPR019801">
    <property type="entry name" value="Glyco_hydro_35_CS"/>
</dbReference>
<feature type="active site" description="Nucleophile" evidence="6">
    <location>
        <position position="263"/>
    </location>
</feature>
<dbReference type="SUPFAM" id="SSF49785">
    <property type="entry name" value="Galactose-binding domain-like"/>
    <property type="match status" value="1"/>
</dbReference>
<evidence type="ECO:0000259" key="10">
    <source>
        <dbReference type="Pfam" id="PF01301"/>
    </source>
</evidence>
<dbReference type="FunFam" id="3.20.20.80:FF:000017">
    <property type="entry name" value="Beta-galactosidase"/>
    <property type="match status" value="1"/>
</dbReference>
<dbReference type="Pfam" id="PF21317">
    <property type="entry name" value="BetaGal_ABD_1"/>
    <property type="match status" value="1"/>
</dbReference>
<evidence type="ECO:0000259" key="12">
    <source>
        <dbReference type="Pfam" id="PF21467"/>
    </source>
</evidence>
<feature type="chain" id="PRO_5040929769" description="Beta-galactosidase" evidence="9">
    <location>
        <begin position="22"/>
        <end position="662"/>
    </location>
</feature>
<organism evidence="13 14">
    <name type="scientific">Hypsibius exemplaris</name>
    <name type="common">Freshwater tardigrade</name>
    <dbReference type="NCBI Taxonomy" id="2072580"/>
    <lineage>
        <taxon>Eukaryota</taxon>
        <taxon>Metazoa</taxon>
        <taxon>Ecdysozoa</taxon>
        <taxon>Tardigrada</taxon>
        <taxon>Eutardigrada</taxon>
        <taxon>Parachela</taxon>
        <taxon>Hypsibioidea</taxon>
        <taxon>Hypsibiidae</taxon>
        <taxon>Hypsibius</taxon>
    </lineage>
</organism>
<proteinExistence type="inferred from homology"/>
<comment type="caution">
    <text evidence="13">The sequence shown here is derived from an EMBL/GenBank/DDBJ whole genome shotgun (WGS) entry which is preliminary data.</text>
</comment>
<dbReference type="InterPro" id="IPR001944">
    <property type="entry name" value="Glycoside_Hdrlase_35"/>
</dbReference>
<keyword evidence="4" id="KW-0325">Glycoprotein</keyword>
<dbReference type="GO" id="GO:0005975">
    <property type="term" value="P:carbohydrate metabolic process"/>
    <property type="evidence" value="ECO:0007669"/>
    <property type="project" value="InterPro"/>
</dbReference>
<evidence type="ECO:0000256" key="6">
    <source>
        <dbReference type="PIRSR" id="PIRSR006336-1"/>
    </source>
</evidence>
<feature type="domain" description="Beta-galactosidase galactose-binding" evidence="12">
    <location>
        <begin position="548"/>
        <end position="604"/>
    </location>
</feature>
<evidence type="ECO:0000256" key="9">
    <source>
        <dbReference type="SAM" id="SignalP"/>
    </source>
</evidence>
<keyword evidence="5 7" id="KW-0326">Glycosidase</keyword>
<dbReference type="PROSITE" id="PS01182">
    <property type="entry name" value="GLYCOSYL_HYDROL_F35"/>
    <property type="match status" value="1"/>
</dbReference>
<evidence type="ECO:0000256" key="2">
    <source>
        <dbReference type="ARBA" id="ARBA00022729"/>
    </source>
</evidence>
<dbReference type="Pfam" id="PF21467">
    <property type="entry name" value="BetaGal_gal-bd"/>
    <property type="match status" value="1"/>
</dbReference>
<evidence type="ECO:0000256" key="8">
    <source>
        <dbReference type="RuleBase" id="RU003679"/>
    </source>
</evidence>
<feature type="domain" description="Glycoside hydrolase 35 catalytic" evidence="10">
    <location>
        <begin position="34"/>
        <end position="353"/>
    </location>
</feature>
<protein>
    <recommendedName>
        <fullName evidence="7">Beta-galactosidase</fullName>
        <ecNumber evidence="7">3.2.1.23</ecNumber>
    </recommendedName>
</protein>
<dbReference type="FunFam" id="2.60.120.260:FF:000021">
    <property type="entry name" value="Beta-galactosidase"/>
    <property type="match status" value="1"/>
</dbReference>
<feature type="signal peptide" evidence="9">
    <location>
        <begin position="1"/>
        <end position="21"/>
    </location>
</feature>
<keyword evidence="3 7" id="KW-0378">Hydrolase</keyword>
<dbReference type="SUPFAM" id="SSF51445">
    <property type="entry name" value="(Trans)glycosidases"/>
    <property type="match status" value="1"/>
</dbReference>
<keyword evidence="2 9" id="KW-0732">Signal</keyword>
<evidence type="ECO:0000313" key="14">
    <source>
        <dbReference type="Proteomes" id="UP000192578"/>
    </source>
</evidence>
<feature type="domain" description="Beta-galactosidase 1-like first all-beta" evidence="11">
    <location>
        <begin position="400"/>
        <end position="518"/>
    </location>
</feature>
<dbReference type="GO" id="GO:0004565">
    <property type="term" value="F:beta-galactosidase activity"/>
    <property type="evidence" value="ECO:0007669"/>
    <property type="project" value="UniProtKB-EC"/>
</dbReference>
<accession>A0A9X6NAA4</accession>
<comment type="similarity">
    <text evidence="1 8">Belongs to the glycosyl hydrolase 35 family.</text>
</comment>
<dbReference type="Pfam" id="PF01301">
    <property type="entry name" value="Glyco_hydro_35"/>
    <property type="match status" value="1"/>
</dbReference>
<dbReference type="PRINTS" id="PR00742">
    <property type="entry name" value="GLHYDRLASE35"/>
</dbReference>
<reference evidence="14" key="1">
    <citation type="submission" date="2017-01" db="EMBL/GenBank/DDBJ databases">
        <title>Comparative genomics of anhydrobiosis in the tardigrade Hypsibius dujardini.</title>
        <authorList>
            <person name="Yoshida Y."/>
            <person name="Koutsovoulos G."/>
            <person name="Laetsch D."/>
            <person name="Stevens L."/>
            <person name="Kumar S."/>
            <person name="Horikawa D."/>
            <person name="Ishino K."/>
            <person name="Komine S."/>
            <person name="Tomita M."/>
            <person name="Blaxter M."/>
            <person name="Arakawa K."/>
        </authorList>
    </citation>
    <scope>NUCLEOTIDE SEQUENCE [LARGE SCALE GENOMIC DNA]</scope>
    <source>
        <strain evidence="14">Z151</strain>
    </source>
</reference>
<dbReference type="AlphaFoldDB" id="A0A9X6NAA4"/>
<keyword evidence="14" id="KW-1185">Reference proteome</keyword>
<dbReference type="InterPro" id="IPR048912">
    <property type="entry name" value="BetaGal1-like_ABD1"/>
</dbReference>
<dbReference type="Proteomes" id="UP000192578">
    <property type="component" value="Unassembled WGS sequence"/>
</dbReference>
<dbReference type="InterPro" id="IPR026283">
    <property type="entry name" value="B-gal_1-like"/>
</dbReference>
<dbReference type="InterPro" id="IPR031330">
    <property type="entry name" value="Gly_Hdrlase_35_cat"/>
</dbReference>
<feature type="active site" description="Proton donor" evidence="6">
    <location>
        <position position="183"/>
    </location>
</feature>
<dbReference type="Gene3D" id="2.60.120.260">
    <property type="entry name" value="Galactose-binding domain-like"/>
    <property type="match status" value="2"/>
</dbReference>
<dbReference type="EMBL" id="MTYJ01000188">
    <property type="protein sequence ID" value="OWA50335.1"/>
    <property type="molecule type" value="Genomic_DNA"/>
</dbReference>
<dbReference type="InterPro" id="IPR048913">
    <property type="entry name" value="BetaGal_gal-bd"/>
</dbReference>
<dbReference type="Gene3D" id="3.20.20.80">
    <property type="entry name" value="Glycosidases"/>
    <property type="match status" value="1"/>
</dbReference>
<comment type="catalytic activity">
    <reaction evidence="7">
        <text>Hydrolysis of terminal non-reducing beta-D-galactose residues in beta-D-galactosides.</text>
        <dbReference type="EC" id="3.2.1.23"/>
    </reaction>
</comment>
<evidence type="ECO:0000256" key="3">
    <source>
        <dbReference type="ARBA" id="ARBA00022801"/>
    </source>
</evidence>
<dbReference type="PIRSF" id="PIRSF006336">
    <property type="entry name" value="B-gal"/>
    <property type="match status" value="1"/>
</dbReference>
<dbReference type="PANTHER" id="PTHR23421">
    <property type="entry name" value="BETA-GALACTOSIDASE RELATED"/>
    <property type="match status" value="1"/>
</dbReference>
<evidence type="ECO:0000256" key="5">
    <source>
        <dbReference type="ARBA" id="ARBA00023295"/>
    </source>
</evidence>
<evidence type="ECO:0000256" key="4">
    <source>
        <dbReference type="ARBA" id="ARBA00023180"/>
    </source>
</evidence>
<dbReference type="EC" id="3.2.1.23" evidence="7"/>
<evidence type="ECO:0000313" key="13">
    <source>
        <dbReference type="EMBL" id="OWA50335.1"/>
    </source>
</evidence>
<evidence type="ECO:0000256" key="1">
    <source>
        <dbReference type="ARBA" id="ARBA00009809"/>
    </source>
</evidence>
<evidence type="ECO:0000256" key="7">
    <source>
        <dbReference type="RuleBase" id="RU000675"/>
    </source>
</evidence>